<dbReference type="GO" id="GO:0000785">
    <property type="term" value="C:chromatin"/>
    <property type="evidence" value="ECO:0007669"/>
    <property type="project" value="TreeGrafter"/>
</dbReference>
<dbReference type="SUPFAM" id="SSF57667">
    <property type="entry name" value="beta-beta-alpha zinc fingers"/>
    <property type="match status" value="1"/>
</dbReference>
<dbReference type="PANTHER" id="PTHR40626">
    <property type="entry name" value="MIP31509P"/>
    <property type="match status" value="1"/>
</dbReference>
<keyword evidence="5" id="KW-0862">Zinc</keyword>
<proteinExistence type="predicted"/>
<evidence type="ECO:0000256" key="8">
    <source>
        <dbReference type="SAM" id="MobiDB-lite"/>
    </source>
</evidence>
<name>A0A0H5C4Z6_CYBJN</name>
<evidence type="ECO:0000259" key="9">
    <source>
        <dbReference type="PROSITE" id="PS50157"/>
    </source>
</evidence>
<feature type="compositionally biased region" description="Low complexity" evidence="8">
    <location>
        <begin position="296"/>
        <end position="315"/>
    </location>
</feature>
<comment type="subcellular location">
    <subcellularLocation>
        <location evidence="1">Nucleus</location>
    </subcellularLocation>
</comment>
<dbReference type="InterPro" id="IPR036236">
    <property type="entry name" value="Znf_C2H2_sf"/>
</dbReference>
<dbReference type="SMART" id="SM00355">
    <property type="entry name" value="ZnF_C2H2"/>
    <property type="match status" value="2"/>
</dbReference>
<dbReference type="PROSITE" id="PS00028">
    <property type="entry name" value="ZINC_FINGER_C2H2_1"/>
    <property type="match status" value="2"/>
</dbReference>
<dbReference type="FunFam" id="3.30.160.60:FF:000446">
    <property type="entry name" value="Zinc finger protein"/>
    <property type="match status" value="1"/>
</dbReference>
<dbReference type="GO" id="GO:0000981">
    <property type="term" value="F:DNA-binding transcription factor activity, RNA polymerase II-specific"/>
    <property type="evidence" value="ECO:0007669"/>
    <property type="project" value="InterPro"/>
</dbReference>
<dbReference type="CDD" id="cd12148">
    <property type="entry name" value="fungal_TF_MHR"/>
    <property type="match status" value="1"/>
</dbReference>
<dbReference type="Gene3D" id="3.30.160.60">
    <property type="entry name" value="Classic Zinc Finger"/>
    <property type="match status" value="2"/>
</dbReference>
<organism evidence="10 11">
    <name type="scientific">Cyberlindnera jadinii (strain ATCC 18201 / CBS 1600 / BCRC 20928 / JCM 3617 / NBRC 0987 / NRRL Y-1542)</name>
    <name type="common">Torula yeast</name>
    <name type="synonym">Candida utilis</name>
    <dbReference type="NCBI Taxonomy" id="983966"/>
    <lineage>
        <taxon>Eukaryota</taxon>
        <taxon>Fungi</taxon>
        <taxon>Dikarya</taxon>
        <taxon>Ascomycota</taxon>
        <taxon>Saccharomycotina</taxon>
        <taxon>Saccharomycetes</taxon>
        <taxon>Phaffomycetales</taxon>
        <taxon>Phaffomycetaceae</taxon>
        <taxon>Cyberlindnera</taxon>
    </lineage>
</organism>
<dbReference type="FunFam" id="3.30.160.60:FF:000065">
    <property type="entry name" value="B-cell CLL/lymphoma 6, member B"/>
    <property type="match status" value="1"/>
</dbReference>
<keyword evidence="4 7" id="KW-0863">Zinc-finger</keyword>
<dbReference type="PANTHER" id="PTHR40626:SF28">
    <property type="entry name" value="REGULATORY PROTEIN ADR1"/>
    <property type="match status" value="1"/>
</dbReference>
<feature type="region of interest" description="Disordered" evidence="8">
    <location>
        <begin position="290"/>
        <end position="348"/>
    </location>
</feature>
<feature type="region of interest" description="Disordered" evidence="8">
    <location>
        <begin position="441"/>
        <end position="468"/>
    </location>
</feature>
<dbReference type="GO" id="GO:0008270">
    <property type="term" value="F:zinc ion binding"/>
    <property type="evidence" value="ECO:0007669"/>
    <property type="project" value="UniProtKB-KW"/>
</dbReference>
<feature type="region of interest" description="Disordered" evidence="8">
    <location>
        <begin position="1"/>
        <end position="23"/>
    </location>
</feature>
<dbReference type="GO" id="GO:0006351">
    <property type="term" value="P:DNA-templated transcription"/>
    <property type="evidence" value="ECO:0007669"/>
    <property type="project" value="InterPro"/>
</dbReference>
<feature type="domain" description="C2H2-type" evidence="9">
    <location>
        <begin position="43"/>
        <end position="70"/>
    </location>
</feature>
<evidence type="ECO:0000313" key="11">
    <source>
        <dbReference type="Proteomes" id="UP000038830"/>
    </source>
</evidence>
<dbReference type="InterPro" id="IPR051059">
    <property type="entry name" value="VerF-like"/>
</dbReference>
<accession>A0A0H5C4Z6</accession>
<gene>
    <name evidence="10" type="primary">ADR1</name>
    <name evidence="10" type="ORF">BN1211_3310</name>
</gene>
<evidence type="ECO:0000256" key="1">
    <source>
        <dbReference type="ARBA" id="ARBA00004123"/>
    </source>
</evidence>
<dbReference type="InterPro" id="IPR007219">
    <property type="entry name" value="XnlR_reg_dom"/>
</dbReference>
<feature type="domain" description="C2H2-type" evidence="9">
    <location>
        <begin position="71"/>
        <end position="99"/>
    </location>
</feature>
<evidence type="ECO:0000256" key="2">
    <source>
        <dbReference type="ARBA" id="ARBA00022723"/>
    </source>
</evidence>
<keyword evidence="2" id="KW-0479">Metal-binding</keyword>
<feature type="region of interest" description="Disordered" evidence="8">
    <location>
        <begin position="105"/>
        <end position="146"/>
    </location>
</feature>
<evidence type="ECO:0000256" key="3">
    <source>
        <dbReference type="ARBA" id="ARBA00022737"/>
    </source>
</evidence>
<dbReference type="AlphaFoldDB" id="A0A0H5C4Z6"/>
<reference evidence="11" key="1">
    <citation type="journal article" date="2015" name="J. Biotechnol.">
        <title>The structure of the Cyberlindnera jadinii genome and its relation to Candida utilis analyzed by the occurrence of single nucleotide polymorphisms.</title>
        <authorList>
            <person name="Rupp O."/>
            <person name="Brinkrolf K."/>
            <person name="Buerth C."/>
            <person name="Kunigo M."/>
            <person name="Schneider J."/>
            <person name="Jaenicke S."/>
            <person name="Goesmann A."/>
            <person name="Puehler A."/>
            <person name="Jaeger K.-E."/>
            <person name="Ernst J.F."/>
        </authorList>
    </citation>
    <scope>NUCLEOTIDE SEQUENCE [LARGE SCALE GENOMIC DNA]</scope>
    <source>
        <strain evidence="11">ATCC 18201 / CBS 1600 / BCRC 20928 / JCM 3617 / NBRC 0987 / NRRL Y-1542</strain>
    </source>
</reference>
<evidence type="ECO:0000256" key="6">
    <source>
        <dbReference type="ARBA" id="ARBA00023242"/>
    </source>
</evidence>
<keyword evidence="6" id="KW-0539">Nucleus</keyword>
<feature type="compositionally biased region" description="Polar residues" evidence="8">
    <location>
        <begin position="316"/>
        <end position="339"/>
    </location>
</feature>
<dbReference type="Pfam" id="PF04082">
    <property type="entry name" value="Fungal_trans"/>
    <property type="match status" value="1"/>
</dbReference>
<dbReference type="PROSITE" id="PS50157">
    <property type="entry name" value="ZINC_FINGER_C2H2_2"/>
    <property type="match status" value="2"/>
</dbReference>
<evidence type="ECO:0000256" key="4">
    <source>
        <dbReference type="ARBA" id="ARBA00022771"/>
    </source>
</evidence>
<evidence type="ECO:0000256" key="7">
    <source>
        <dbReference type="PROSITE-ProRule" id="PRU00042"/>
    </source>
</evidence>
<dbReference type="GO" id="GO:0005634">
    <property type="term" value="C:nucleus"/>
    <property type="evidence" value="ECO:0007669"/>
    <property type="project" value="UniProtKB-SubCell"/>
</dbReference>
<protein>
    <submittedName>
        <fullName evidence="10">ADR1 protein</fullName>
    </submittedName>
</protein>
<evidence type="ECO:0000256" key="5">
    <source>
        <dbReference type="ARBA" id="ARBA00022833"/>
    </source>
</evidence>
<sequence>MDGTHQNAAPPGPQHNGEHNNIVPVPDHMTCNGTTPSGRPRLFACEVCKRAFARSEHLKRHERSHTKEKPFVCGVCQRRFSRRDLLLRHAQKLHAGCDDAIKRMRKRSKRAKKNDGEDEGDSAGVASSQGDSKRKKPNSEQQLPSTGNLLAGDFNFFFATNNDIHGTQYGTQYSSMMNFDVVPRVRHSSFSAASGNNYANASVGQQNAVEFATPQLVPVDLMLNNQVNASSANDSNNQSQNFAQNSCMDTNSHLMNSLGLNNQWLDPLPSLQNLPSLQFINNFSLNDSSTSTGPLSSAISSTTKTNKKANTSAANPQETLKASQSTSSAKSVGLSSSNPQKKKPSDSNDVFGYSFYDDDYVLGSQMEDFHSIKLSYPKLPSTYLQETASSPSTVHNAHSSHNTNTNDYILLSDLEVPNNAEKILSVGYSFYENNDATAGNSNGLGWRNPSPSVSDSPPVKETQTQPLVSRSLPSMSLTDLFTNSTIDRINKVMKRYPFAGLPQPQLPTVEYLNHYVDNFRELFLSHYPFIHRNLLNEESMYKHTLNPETPKDYAPTICLPLLIATIGALYTNQKQHAADLYEYSRRCIHVYLDSRKKNDEAEKNTTHNSPLWLVQSLVLSVLYGLFGEYDESDLSIILRQVNALCTLVKVSRFNLCQFNHENIEINEEYFEDYITYQSKVRTVYMIFNISSMLSCLYNVDRFIGYKEIKCDLPDLESYWNCSNLREFKKVCIECNLNYSLNSEKILNDMVFNNQINYKVSEFGSIIIMNILLQYFFTNRDNALSNYSIGISPDHMNASNLVKNYLWEDMVTDVYSQMNMESVVLRNVAVIRSMMIDLSPMKEALWSRSWDKVSSEFISLSPKTDDLIDACDYSVRTLSMMFINDVESSNFKKCVSLSLQWLFFNFFYIAKFLHKFERLILKQVLTGGHIKPHEARLMPKFFSIYLKIAKFLADLEQLLTRNFEYHDPTSQLALKQFDASKITFGYQRLVEAHYPKDVNMDNVVKIVSLRLSQNVLRIGEFVMYYIYKHEANFNIFKAQSEGLRHLRVFVEKDLA</sequence>
<dbReference type="GO" id="GO:0000978">
    <property type="term" value="F:RNA polymerase II cis-regulatory region sequence-specific DNA binding"/>
    <property type="evidence" value="ECO:0007669"/>
    <property type="project" value="InterPro"/>
</dbReference>
<dbReference type="EMBL" id="CDQK01000003">
    <property type="protein sequence ID" value="CEP22852.1"/>
    <property type="molecule type" value="Genomic_DNA"/>
</dbReference>
<dbReference type="Proteomes" id="UP000038830">
    <property type="component" value="Unassembled WGS sequence"/>
</dbReference>
<dbReference type="Pfam" id="PF00096">
    <property type="entry name" value="zf-C2H2"/>
    <property type="match status" value="2"/>
</dbReference>
<feature type="compositionally biased region" description="Low complexity" evidence="8">
    <location>
        <begin position="449"/>
        <end position="459"/>
    </location>
</feature>
<evidence type="ECO:0000313" key="10">
    <source>
        <dbReference type="EMBL" id="CEP22852.1"/>
    </source>
</evidence>
<dbReference type="InterPro" id="IPR013087">
    <property type="entry name" value="Znf_C2H2_type"/>
</dbReference>
<keyword evidence="3" id="KW-0677">Repeat</keyword>